<feature type="domain" description="RNA 2-O ribose methyltransferase substrate binding" evidence="4">
    <location>
        <begin position="63"/>
        <end position="138"/>
    </location>
</feature>
<evidence type="ECO:0000313" key="5">
    <source>
        <dbReference type="EMBL" id="KFL35794.1"/>
    </source>
</evidence>
<dbReference type="Proteomes" id="UP000029085">
    <property type="component" value="Unassembled WGS sequence"/>
</dbReference>
<dbReference type="SUPFAM" id="SSF55315">
    <property type="entry name" value="L30e-like"/>
    <property type="match status" value="1"/>
</dbReference>
<dbReference type="EMBL" id="AVCJ01000048">
    <property type="protein sequence ID" value="KFL35794.1"/>
    <property type="molecule type" value="Genomic_DNA"/>
</dbReference>
<dbReference type="SUPFAM" id="SSF75217">
    <property type="entry name" value="alpha/beta knot"/>
    <property type="match status" value="1"/>
</dbReference>
<gene>
    <name evidence="5" type="ORF">N788_07040</name>
</gene>
<dbReference type="InterPro" id="IPR029026">
    <property type="entry name" value="tRNA_m1G_MTases_N"/>
</dbReference>
<feature type="compositionally biased region" description="Basic and acidic residues" evidence="3">
    <location>
        <begin position="44"/>
        <end position="62"/>
    </location>
</feature>
<dbReference type="Gene3D" id="3.40.1280.10">
    <property type="match status" value="1"/>
</dbReference>
<dbReference type="GO" id="GO:0008173">
    <property type="term" value="F:RNA methyltransferase activity"/>
    <property type="evidence" value="ECO:0007669"/>
    <property type="project" value="InterPro"/>
</dbReference>
<proteinExistence type="predicted"/>
<feature type="compositionally biased region" description="Basic and acidic residues" evidence="3">
    <location>
        <begin position="19"/>
        <end position="31"/>
    </location>
</feature>
<keyword evidence="6" id="KW-1185">Reference proteome</keyword>
<evidence type="ECO:0000256" key="2">
    <source>
        <dbReference type="ARBA" id="ARBA00022679"/>
    </source>
</evidence>
<dbReference type="InterPro" id="IPR013123">
    <property type="entry name" value="SpoU_subst-bd"/>
</dbReference>
<dbReference type="GO" id="GO:0005829">
    <property type="term" value="C:cytosol"/>
    <property type="evidence" value="ECO:0007669"/>
    <property type="project" value="TreeGrafter"/>
</dbReference>
<feature type="region of interest" description="Disordered" evidence="3">
    <location>
        <begin position="1"/>
        <end position="62"/>
    </location>
</feature>
<dbReference type="InterPro" id="IPR029064">
    <property type="entry name" value="Ribosomal_eL30-like_sf"/>
</dbReference>
<evidence type="ECO:0000313" key="6">
    <source>
        <dbReference type="Proteomes" id="UP000029085"/>
    </source>
</evidence>
<reference evidence="5 6" key="2">
    <citation type="journal article" date="2015" name="Stand. Genomic Sci.">
        <title>High quality draft genomic sequence of Arenimonas donghaensis DSM 18148(T).</title>
        <authorList>
            <person name="Chen F."/>
            <person name="Wang H."/>
            <person name="Cao Y."/>
            <person name="Li X."/>
            <person name="Wang G."/>
        </authorList>
    </citation>
    <scope>NUCLEOTIDE SEQUENCE [LARGE SCALE GENOMIC DNA]</scope>
    <source>
        <strain evidence="5 6">HO3-R19</strain>
    </source>
</reference>
<dbReference type="AlphaFoldDB" id="A0A087MFZ1"/>
<dbReference type="GO" id="GO:0032259">
    <property type="term" value="P:methylation"/>
    <property type="evidence" value="ECO:0007669"/>
    <property type="project" value="UniProtKB-KW"/>
</dbReference>
<dbReference type="GO" id="GO:0006396">
    <property type="term" value="P:RNA processing"/>
    <property type="evidence" value="ECO:0007669"/>
    <property type="project" value="InterPro"/>
</dbReference>
<dbReference type="RefSeq" id="WP_084696032.1">
    <property type="nucleotide sequence ID" value="NZ_AVCJ01000048.1"/>
</dbReference>
<dbReference type="GO" id="GO:0003723">
    <property type="term" value="F:RNA binding"/>
    <property type="evidence" value="ECO:0007669"/>
    <property type="project" value="InterPro"/>
</dbReference>
<reference evidence="6" key="1">
    <citation type="submission" date="2013-08" db="EMBL/GenBank/DDBJ databases">
        <title>Genome sequencing of Arenimonas donghaensis.</title>
        <authorList>
            <person name="Chen F."/>
            <person name="Wang G."/>
        </authorList>
    </citation>
    <scope>NUCLEOTIDE SEQUENCE [LARGE SCALE GENOMIC DNA]</scope>
    <source>
        <strain evidence="6">HO3-R19</strain>
    </source>
</reference>
<dbReference type="PANTHER" id="PTHR46429">
    <property type="entry name" value="23S RRNA (GUANOSINE-2'-O-)-METHYLTRANSFERASE RLMB"/>
    <property type="match status" value="1"/>
</dbReference>
<dbReference type="PANTHER" id="PTHR46429:SF2">
    <property type="entry name" value="TRNA_RRNA METHYLTRANSFERASE"/>
    <property type="match status" value="1"/>
</dbReference>
<dbReference type="InterPro" id="IPR029028">
    <property type="entry name" value="Alpha/beta_knot_MTases"/>
</dbReference>
<organism evidence="5 6">
    <name type="scientific">Arenimonas donghaensis DSM 18148 = HO3-R19</name>
    <dbReference type="NCBI Taxonomy" id="1121014"/>
    <lineage>
        <taxon>Bacteria</taxon>
        <taxon>Pseudomonadati</taxon>
        <taxon>Pseudomonadota</taxon>
        <taxon>Gammaproteobacteria</taxon>
        <taxon>Lysobacterales</taxon>
        <taxon>Lysobacteraceae</taxon>
        <taxon>Arenimonas</taxon>
    </lineage>
</organism>
<dbReference type="SMART" id="SM00967">
    <property type="entry name" value="SpoU_sub_bind"/>
    <property type="match status" value="1"/>
</dbReference>
<feature type="compositionally biased region" description="Low complexity" evidence="3">
    <location>
        <begin position="7"/>
        <end position="18"/>
    </location>
</feature>
<evidence type="ECO:0000256" key="1">
    <source>
        <dbReference type="ARBA" id="ARBA00022603"/>
    </source>
</evidence>
<dbReference type="CDD" id="cd18095">
    <property type="entry name" value="SpoU-like_rRNA-MTase"/>
    <property type="match status" value="1"/>
</dbReference>
<sequence>MNDSRPPRGTGPYRGPPTQRRDKRERERDRQAAGPAASPSRPSPRPEARPADASEPRPPREQRIYGVNACLAAFARRPDDLRKVWLLESRIPKLKDVLAHCVKHRIGYSVVGDEDLQKLAASSHHEGLVFAMMPAQELSLSAWLRDLPAGPALALWLDGVGNPHNLGAILRSAAHFGVAGLLLPKDSPLALSGAAARVAEGGAEAVPVVRLGRADNSLAQLQSAGFLAAATVVRGGQPLHAATLPERLLLVMGAEQTGVDPLLADATALRLGIPGTGAVESLNVASATSVFLAEWWRQRKA</sequence>
<name>A0A087MFZ1_9GAMM</name>
<dbReference type="InterPro" id="IPR001537">
    <property type="entry name" value="SpoU_MeTrfase"/>
</dbReference>
<dbReference type="Gene3D" id="3.30.1330.30">
    <property type="match status" value="1"/>
</dbReference>
<dbReference type="InterPro" id="IPR004441">
    <property type="entry name" value="rRNA_MeTrfase_TrmH"/>
</dbReference>
<protein>
    <recommendedName>
        <fullName evidence="4">RNA 2-O ribose methyltransferase substrate binding domain-containing protein</fullName>
    </recommendedName>
</protein>
<evidence type="ECO:0000259" key="4">
    <source>
        <dbReference type="SMART" id="SM00967"/>
    </source>
</evidence>
<keyword evidence="1" id="KW-0489">Methyltransferase</keyword>
<dbReference type="PATRIC" id="fig|1121014.3.peg.2310"/>
<accession>A0A087MFZ1</accession>
<dbReference type="Pfam" id="PF00588">
    <property type="entry name" value="SpoU_methylase"/>
    <property type="match status" value="1"/>
</dbReference>
<dbReference type="Pfam" id="PF08032">
    <property type="entry name" value="SpoU_sub_bind"/>
    <property type="match status" value="1"/>
</dbReference>
<keyword evidence="2" id="KW-0808">Transferase</keyword>
<comment type="caution">
    <text evidence="5">The sequence shown here is derived from an EMBL/GenBank/DDBJ whole genome shotgun (WGS) entry which is preliminary data.</text>
</comment>
<dbReference type="OrthoDB" id="9785673at2"/>
<dbReference type="STRING" id="1121014.N788_07040"/>
<evidence type="ECO:0000256" key="3">
    <source>
        <dbReference type="SAM" id="MobiDB-lite"/>
    </source>
</evidence>